<proteinExistence type="predicted"/>
<dbReference type="Proteomes" id="UP001497392">
    <property type="component" value="Unassembled WGS sequence"/>
</dbReference>
<sequence>MQLEGTDQADAELLALVLDKNASAEMCLAALSAALKGPRCGALKSAAYIVTERFAEDATVPLRFVKALLEASGQKETCEDREAVVLELVRSEITLQHFRKADNSTKDQRKSMYVLLWNHATQHFTSKDYRASVNFYSAALGYADNKMKGPIAHQLAQAHLALQDLNRSLGSLDKAAKHHPGSEHEEDKVLQMQGEVHKALDLLQPLINWTEDSPGPLSELSEAPNMQIAKHALEMLWNDAIAVKSPSRDPGRDAFMIRNLIEVVTGFQALSVEDRKAILRTGSIIREDDDGEGSIPDGIHQRLAALFDQARDRLEAVGRDSFFGAGFLEDPTWFISESHNAAVKAIQAKTPIPAAVLFRATGSFIEAIQSSKPEYLTMRLNSFLLGGKCALEAHDKHPQGISSLGLLEILHKKASAALQAAKQHPIKKEDLEAFTGGLQDLGKDLALRMPGQDELMLQYIGWGKTEGRIPGDRMASVGYLCLIGEERGGRRYPPSPLIPAAKAAWQAGLQLMRTQREPPCMERYAKTARDLYKLSSEEEKLALLADIEAFVRSREPPSYPDEEMEWLIMTAWEDGCKHARSSRRAQRLSLMAAALSLMDFSEHGKIFKGVRVLPSIQIYLPNIMFQGSAHMCVTWMTRLEVTCLVCA</sequence>
<evidence type="ECO:0000313" key="1">
    <source>
        <dbReference type="EMBL" id="CAL5220261.1"/>
    </source>
</evidence>
<accession>A0ABP1FJW7</accession>
<dbReference type="SUPFAM" id="SSF48452">
    <property type="entry name" value="TPR-like"/>
    <property type="match status" value="1"/>
</dbReference>
<reference evidence="1 2" key="1">
    <citation type="submission" date="2024-06" db="EMBL/GenBank/DDBJ databases">
        <authorList>
            <person name="Kraege A."/>
            <person name="Thomma B."/>
        </authorList>
    </citation>
    <scope>NUCLEOTIDE SEQUENCE [LARGE SCALE GENOMIC DNA]</scope>
</reference>
<dbReference type="Gene3D" id="1.25.40.10">
    <property type="entry name" value="Tetratricopeptide repeat domain"/>
    <property type="match status" value="1"/>
</dbReference>
<gene>
    <name evidence="1" type="primary">g2242</name>
    <name evidence="1" type="ORF">VP750_LOCUS1920</name>
</gene>
<dbReference type="PANTHER" id="PTHR40375:SF2">
    <property type="entry name" value="SPORULATION-SPECIFIC PROTEIN 22"/>
    <property type="match status" value="1"/>
</dbReference>
<dbReference type="EMBL" id="CAXHTA020000003">
    <property type="protein sequence ID" value="CAL5220261.1"/>
    <property type="molecule type" value="Genomic_DNA"/>
</dbReference>
<evidence type="ECO:0000313" key="2">
    <source>
        <dbReference type="Proteomes" id="UP001497392"/>
    </source>
</evidence>
<keyword evidence="2" id="KW-1185">Reference proteome</keyword>
<comment type="caution">
    <text evidence="1">The sequence shown here is derived from an EMBL/GenBank/DDBJ whole genome shotgun (WGS) entry which is preliminary data.</text>
</comment>
<protein>
    <submittedName>
        <fullName evidence="1">G2242 protein</fullName>
    </submittedName>
</protein>
<dbReference type="PANTHER" id="PTHR40375">
    <property type="entry name" value="SPORULATION-SPECIFIC PROTEIN 22"/>
    <property type="match status" value="1"/>
</dbReference>
<name>A0ABP1FJW7_9CHLO</name>
<dbReference type="InterPro" id="IPR011990">
    <property type="entry name" value="TPR-like_helical_dom_sf"/>
</dbReference>
<organism evidence="1 2">
    <name type="scientific">Coccomyxa viridis</name>
    <dbReference type="NCBI Taxonomy" id="1274662"/>
    <lineage>
        <taxon>Eukaryota</taxon>
        <taxon>Viridiplantae</taxon>
        <taxon>Chlorophyta</taxon>
        <taxon>core chlorophytes</taxon>
        <taxon>Trebouxiophyceae</taxon>
        <taxon>Trebouxiophyceae incertae sedis</taxon>
        <taxon>Coccomyxaceae</taxon>
        <taxon>Coccomyxa</taxon>
    </lineage>
</organism>
<dbReference type="InterPro" id="IPR039057">
    <property type="entry name" value="Spo22/ZIP4"/>
</dbReference>